<protein>
    <submittedName>
        <fullName evidence="6">Precorrin-8X methylmutase</fullName>
    </submittedName>
</protein>
<dbReference type="SUPFAM" id="SSF63965">
    <property type="entry name" value="Precorrin-8X methylmutase CbiC/CobH"/>
    <property type="match status" value="1"/>
</dbReference>
<dbReference type="Pfam" id="PF02570">
    <property type="entry name" value="CbiC"/>
    <property type="match status" value="1"/>
</dbReference>
<comment type="pathway">
    <text evidence="1">Cofactor biosynthesis; adenosylcobalamin biosynthesis.</text>
</comment>
<organism evidence="6 7">
    <name type="scientific">Desulfobaculum bizertense DSM 18034</name>
    <dbReference type="NCBI Taxonomy" id="1121442"/>
    <lineage>
        <taxon>Bacteria</taxon>
        <taxon>Pseudomonadati</taxon>
        <taxon>Thermodesulfobacteriota</taxon>
        <taxon>Desulfovibrionia</taxon>
        <taxon>Desulfovibrionales</taxon>
        <taxon>Desulfovibrionaceae</taxon>
        <taxon>Desulfobaculum</taxon>
    </lineage>
</organism>
<evidence type="ECO:0000313" key="6">
    <source>
        <dbReference type="EMBL" id="SKA63047.1"/>
    </source>
</evidence>
<evidence type="ECO:0000256" key="1">
    <source>
        <dbReference type="ARBA" id="ARBA00004953"/>
    </source>
</evidence>
<dbReference type="PANTHER" id="PTHR43588:SF1">
    <property type="entry name" value="COBALT-PRECORRIN-8 METHYLMUTASE"/>
    <property type="match status" value="1"/>
</dbReference>
<evidence type="ECO:0000313" key="7">
    <source>
        <dbReference type="Proteomes" id="UP000189733"/>
    </source>
</evidence>
<dbReference type="InterPro" id="IPR003722">
    <property type="entry name" value="Cbl_synth_CobH/CbiC"/>
</dbReference>
<dbReference type="Gene3D" id="3.40.50.10230">
    <property type="entry name" value="Cobalamin biosynthesis CobH/CbiC, precorrin-8X methylmutase"/>
    <property type="match status" value="1"/>
</dbReference>
<keyword evidence="4" id="KW-0413">Isomerase</keyword>
<keyword evidence="7" id="KW-1185">Reference proteome</keyword>
<reference evidence="6 7" key="1">
    <citation type="submission" date="2017-02" db="EMBL/GenBank/DDBJ databases">
        <authorList>
            <person name="Peterson S.W."/>
        </authorList>
    </citation>
    <scope>NUCLEOTIDE SEQUENCE [LARGE SCALE GENOMIC DNA]</scope>
    <source>
        <strain evidence="6 7">DSM 18034</strain>
    </source>
</reference>
<dbReference type="OrthoDB" id="9780708at2"/>
<feature type="domain" description="Cobalamin biosynthesis precorrin-8X methylmutase CobH/CbiC" evidence="5">
    <location>
        <begin position="18"/>
        <end position="213"/>
    </location>
</feature>
<evidence type="ECO:0000256" key="3">
    <source>
        <dbReference type="ARBA" id="ARBA00022573"/>
    </source>
</evidence>
<dbReference type="GO" id="GO:0016993">
    <property type="term" value="F:precorrin-8X methylmutase activity"/>
    <property type="evidence" value="ECO:0007669"/>
    <property type="project" value="InterPro"/>
</dbReference>
<evidence type="ECO:0000256" key="2">
    <source>
        <dbReference type="ARBA" id="ARBA00009774"/>
    </source>
</evidence>
<gene>
    <name evidence="6" type="ORF">SAMN02745702_00068</name>
</gene>
<dbReference type="EMBL" id="FUYA01000001">
    <property type="protein sequence ID" value="SKA63047.1"/>
    <property type="molecule type" value="Genomic_DNA"/>
</dbReference>
<proteinExistence type="inferred from homology"/>
<dbReference type="AlphaFoldDB" id="A0A1T4VDP6"/>
<dbReference type="InterPro" id="IPR036588">
    <property type="entry name" value="CobH/CbiC_sf"/>
</dbReference>
<accession>A0A1T4VDP6</accession>
<dbReference type="PANTHER" id="PTHR43588">
    <property type="entry name" value="COBALT-PRECORRIN-8 METHYLMUTASE"/>
    <property type="match status" value="1"/>
</dbReference>
<dbReference type="STRING" id="1121442.SAMN02745702_00068"/>
<name>A0A1T4VDP6_9BACT</name>
<keyword evidence="3" id="KW-0169">Cobalamin biosynthesis</keyword>
<dbReference type="RefSeq" id="WP_078683400.1">
    <property type="nucleotide sequence ID" value="NZ_FUYA01000001.1"/>
</dbReference>
<dbReference type="UniPathway" id="UPA00148"/>
<sequence>MSGEKNVKVQNCFAPMAIEERSLGIIDSEVPEPRPFQGKQWEVVRRLIHTTADFEMLDLVRFSDHAVESGLEALRAGCHIVTDTQMARMGIPMRRMEPLNSTVQCLMNDPRVIEQAKATGNTRARMAVDIAVSELQPDIFVIGNAPTALLRLLDLIDEGKIMPKLIVGMPVGFVNAAESKALLEARMDLPFITIYGRKGGSTLAAATINALAEIVLRGE</sequence>
<dbReference type="Proteomes" id="UP000189733">
    <property type="component" value="Unassembled WGS sequence"/>
</dbReference>
<dbReference type="GO" id="GO:0009236">
    <property type="term" value="P:cobalamin biosynthetic process"/>
    <property type="evidence" value="ECO:0007669"/>
    <property type="project" value="UniProtKB-UniPathway"/>
</dbReference>
<evidence type="ECO:0000259" key="5">
    <source>
        <dbReference type="Pfam" id="PF02570"/>
    </source>
</evidence>
<comment type="similarity">
    <text evidence="2">Belongs to the CobH/CbiC family.</text>
</comment>
<evidence type="ECO:0000256" key="4">
    <source>
        <dbReference type="ARBA" id="ARBA00023235"/>
    </source>
</evidence>